<accession>A0A8J5VD77</accession>
<gene>
    <name evidence="1" type="ORF">GUJ93_ZPchr0087g7033</name>
</gene>
<comment type="caution">
    <text evidence="1">The sequence shown here is derived from an EMBL/GenBank/DDBJ whole genome shotgun (WGS) entry which is preliminary data.</text>
</comment>
<dbReference type="AlphaFoldDB" id="A0A8J5VD77"/>
<keyword evidence="2" id="KW-1185">Reference proteome</keyword>
<evidence type="ECO:0000313" key="2">
    <source>
        <dbReference type="Proteomes" id="UP000729402"/>
    </source>
</evidence>
<reference evidence="1" key="1">
    <citation type="journal article" date="2021" name="bioRxiv">
        <title>Whole Genome Assembly and Annotation of Northern Wild Rice, Zizania palustris L., Supports a Whole Genome Duplication in the Zizania Genus.</title>
        <authorList>
            <person name="Haas M."/>
            <person name="Kono T."/>
            <person name="Macchietto M."/>
            <person name="Millas R."/>
            <person name="McGilp L."/>
            <person name="Shao M."/>
            <person name="Duquette J."/>
            <person name="Hirsch C.N."/>
            <person name="Kimball J."/>
        </authorList>
    </citation>
    <scope>NUCLEOTIDE SEQUENCE</scope>
    <source>
        <tissue evidence="1">Fresh leaf tissue</tissue>
    </source>
</reference>
<dbReference type="Proteomes" id="UP000729402">
    <property type="component" value="Unassembled WGS sequence"/>
</dbReference>
<reference evidence="1" key="2">
    <citation type="submission" date="2021-02" db="EMBL/GenBank/DDBJ databases">
        <authorList>
            <person name="Kimball J.A."/>
            <person name="Haas M.W."/>
            <person name="Macchietto M."/>
            <person name="Kono T."/>
            <person name="Duquette J."/>
            <person name="Shao M."/>
        </authorList>
    </citation>
    <scope>NUCLEOTIDE SEQUENCE</scope>
    <source>
        <tissue evidence="1">Fresh leaf tissue</tissue>
    </source>
</reference>
<protein>
    <submittedName>
        <fullName evidence="1">Uncharacterized protein</fullName>
    </submittedName>
</protein>
<evidence type="ECO:0000313" key="1">
    <source>
        <dbReference type="EMBL" id="KAG8042858.1"/>
    </source>
</evidence>
<organism evidence="1 2">
    <name type="scientific">Zizania palustris</name>
    <name type="common">Northern wild rice</name>
    <dbReference type="NCBI Taxonomy" id="103762"/>
    <lineage>
        <taxon>Eukaryota</taxon>
        <taxon>Viridiplantae</taxon>
        <taxon>Streptophyta</taxon>
        <taxon>Embryophyta</taxon>
        <taxon>Tracheophyta</taxon>
        <taxon>Spermatophyta</taxon>
        <taxon>Magnoliopsida</taxon>
        <taxon>Liliopsida</taxon>
        <taxon>Poales</taxon>
        <taxon>Poaceae</taxon>
        <taxon>BOP clade</taxon>
        <taxon>Oryzoideae</taxon>
        <taxon>Oryzeae</taxon>
        <taxon>Zizaniinae</taxon>
        <taxon>Zizania</taxon>
    </lineage>
</organism>
<sequence>MRSNWMMGCCRFLQQLNDSFLSNMTLHTTTQNCNIVNWNLPIHKLHGSEELPAKLPDEDVVLIISHAHPYHCDKIEDVVSMDYIRSLKFLPMAQFESQI</sequence>
<name>A0A8J5VD77_ZIZPA</name>
<proteinExistence type="predicted"/>
<dbReference type="EMBL" id="JAAALK010001464">
    <property type="protein sequence ID" value="KAG8042858.1"/>
    <property type="molecule type" value="Genomic_DNA"/>
</dbReference>